<keyword evidence="5 7" id="KW-1133">Transmembrane helix</keyword>
<feature type="transmembrane region" description="Helical" evidence="7">
    <location>
        <begin position="163"/>
        <end position="183"/>
    </location>
</feature>
<accession>A0ABM9MXA5</accession>
<sequence length="415" mass="45552">MARTAVKKLNEKWLLLANLAANTGHAMIWPVTTLHMTLSLGQTLTTSGLVLLVAALMNVLGSFIAGQLFDRWKAYPSLLIASAIAFCSVTTLFFYNGWPVFAFLIWLTSIGLGSVTTLLNAYATTVTGKNTRVVFNNMYIVLNVGVVLGTLVVGYLFDYGFSWLMLIAGLLYLTLGIVVAIFFNVDTDPVAGDVLPEEEADNQSVLSDESQVVETVSEPLSGQRPKLKFTALLIWIAAFLLLMYLSYMLWETVMATYLHRIGISTAHYANLWVLNGLTIIVFQKMISNWANKRNYAISVIAGGLIFALSFLLMLFVDQFWQIVLVFELLTVGEMLASPQVPAWVAQVTPKSVSGQAQGFVGMMISTGRMLGPVYGGIMLDHGWFAGLFLSVFVGMVLVNIGLYFVSKNKKVAQAD</sequence>
<feature type="transmembrane region" description="Helical" evidence="7">
    <location>
        <begin position="77"/>
        <end position="95"/>
    </location>
</feature>
<protein>
    <submittedName>
        <fullName evidence="9">MFS family (AraJ)</fullName>
    </submittedName>
</protein>
<evidence type="ECO:0000313" key="9">
    <source>
        <dbReference type="EMBL" id="CAK1246773.1"/>
    </source>
</evidence>
<evidence type="ECO:0000256" key="1">
    <source>
        <dbReference type="ARBA" id="ARBA00004651"/>
    </source>
</evidence>
<name>A0ABM9MXA5_9LACO</name>
<feature type="transmembrane region" description="Helical" evidence="7">
    <location>
        <begin position="383"/>
        <end position="405"/>
    </location>
</feature>
<feature type="transmembrane region" description="Helical" evidence="7">
    <location>
        <begin position="101"/>
        <end position="122"/>
    </location>
</feature>
<evidence type="ECO:0000256" key="6">
    <source>
        <dbReference type="ARBA" id="ARBA00023136"/>
    </source>
</evidence>
<reference evidence="9 10" key="1">
    <citation type="submission" date="2023-10" db="EMBL/GenBank/DDBJ databases">
        <authorList>
            <person name="Botero Cardona J."/>
        </authorList>
    </citation>
    <scope>NUCLEOTIDE SEQUENCE [LARGE SCALE GENOMIC DNA]</scope>
    <source>
        <strain evidence="9 10">R-54839</strain>
    </source>
</reference>
<evidence type="ECO:0000259" key="8">
    <source>
        <dbReference type="PROSITE" id="PS50850"/>
    </source>
</evidence>
<dbReference type="SUPFAM" id="SSF103473">
    <property type="entry name" value="MFS general substrate transporter"/>
    <property type="match status" value="1"/>
</dbReference>
<dbReference type="PANTHER" id="PTHR23517">
    <property type="entry name" value="RESISTANCE PROTEIN MDTM, PUTATIVE-RELATED-RELATED"/>
    <property type="match status" value="1"/>
</dbReference>
<dbReference type="Gene3D" id="1.20.1250.20">
    <property type="entry name" value="MFS general substrate transporter like domains"/>
    <property type="match status" value="2"/>
</dbReference>
<gene>
    <name evidence="9" type="ORF">R54839_PPFHFPJH_01162</name>
</gene>
<proteinExistence type="predicted"/>
<dbReference type="InterPro" id="IPR050171">
    <property type="entry name" value="MFS_Transporters"/>
</dbReference>
<dbReference type="InterPro" id="IPR020846">
    <property type="entry name" value="MFS_dom"/>
</dbReference>
<evidence type="ECO:0000256" key="4">
    <source>
        <dbReference type="ARBA" id="ARBA00022692"/>
    </source>
</evidence>
<dbReference type="RefSeq" id="WP_010690387.1">
    <property type="nucleotide sequence ID" value="NZ_CAUZLK010000006.1"/>
</dbReference>
<keyword evidence="4 7" id="KW-0812">Transmembrane</keyword>
<keyword evidence="10" id="KW-1185">Reference proteome</keyword>
<evidence type="ECO:0000256" key="2">
    <source>
        <dbReference type="ARBA" id="ARBA00022448"/>
    </source>
</evidence>
<dbReference type="InterPro" id="IPR011701">
    <property type="entry name" value="MFS"/>
</dbReference>
<keyword evidence="3" id="KW-1003">Cell membrane</keyword>
<feature type="transmembrane region" description="Helical" evidence="7">
    <location>
        <begin position="44"/>
        <end position="65"/>
    </location>
</feature>
<comment type="subcellular location">
    <subcellularLocation>
        <location evidence="1">Cell membrane</location>
        <topology evidence="1">Multi-pass membrane protein</topology>
    </subcellularLocation>
</comment>
<dbReference type="Pfam" id="PF07690">
    <property type="entry name" value="MFS_1"/>
    <property type="match status" value="1"/>
</dbReference>
<feature type="transmembrane region" description="Helical" evidence="7">
    <location>
        <begin position="12"/>
        <end position="32"/>
    </location>
</feature>
<feature type="transmembrane region" description="Helical" evidence="7">
    <location>
        <begin position="261"/>
        <end position="282"/>
    </location>
</feature>
<feature type="transmembrane region" description="Helical" evidence="7">
    <location>
        <begin position="294"/>
        <end position="316"/>
    </location>
</feature>
<keyword evidence="2" id="KW-0813">Transport</keyword>
<dbReference type="PANTHER" id="PTHR23517:SF10">
    <property type="entry name" value="MAJOR FACILITATOR SUPERFAMILY (MFS) PROFILE DOMAIN-CONTAINING PROTEIN"/>
    <property type="match status" value="1"/>
</dbReference>
<feature type="domain" description="Major facilitator superfamily (MFS) profile" evidence="8">
    <location>
        <begin position="1"/>
        <end position="410"/>
    </location>
</feature>
<dbReference type="PROSITE" id="PS50850">
    <property type="entry name" value="MFS"/>
    <property type="match status" value="1"/>
</dbReference>
<dbReference type="EMBL" id="CAUZLR010000007">
    <property type="protein sequence ID" value="CAK1246773.1"/>
    <property type="molecule type" value="Genomic_DNA"/>
</dbReference>
<feature type="transmembrane region" description="Helical" evidence="7">
    <location>
        <begin position="229"/>
        <end position="249"/>
    </location>
</feature>
<keyword evidence="6 7" id="KW-0472">Membrane</keyword>
<evidence type="ECO:0000313" key="10">
    <source>
        <dbReference type="Proteomes" id="UP001314261"/>
    </source>
</evidence>
<dbReference type="Proteomes" id="UP001314261">
    <property type="component" value="Unassembled WGS sequence"/>
</dbReference>
<feature type="transmembrane region" description="Helical" evidence="7">
    <location>
        <begin position="134"/>
        <end position="157"/>
    </location>
</feature>
<evidence type="ECO:0000256" key="3">
    <source>
        <dbReference type="ARBA" id="ARBA00022475"/>
    </source>
</evidence>
<comment type="caution">
    <text evidence="9">The sequence shown here is derived from an EMBL/GenBank/DDBJ whole genome shotgun (WGS) entry which is preliminary data.</text>
</comment>
<dbReference type="InterPro" id="IPR036259">
    <property type="entry name" value="MFS_trans_sf"/>
</dbReference>
<organism evidence="9 10">
    <name type="scientific">Fructobacillus fructosus</name>
    <dbReference type="NCBI Taxonomy" id="1631"/>
    <lineage>
        <taxon>Bacteria</taxon>
        <taxon>Bacillati</taxon>
        <taxon>Bacillota</taxon>
        <taxon>Bacilli</taxon>
        <taxon>Lactobacillales</taxon>
        <taxon>Lactobacillaceae</taxon>
        <taxon>Fructobacillus</taxon>
    </lineage>
</organism>
<evidence type="ECO:0000256" key="5">
    <source>
        <dbReference type="ARBA" id="ARBA00022989"/>
    </source>
</evidence>
<evidence type="ECO:0000256" key="7">
    <source>
        <dbReference type="SAM" id="Phobius"/>
    </source>
</evidence>